<evidence type="ECO:0000256" key="6">
    <source>
        <dbReference type="ARBA" id="ARBA00022729"/>
    </source>
</evidence>
<dbReference type="PANTHER" id="PTHR43598">
    <property type="entry name" value="TUNGSTEN-CONTAINING FORMYLMETHANOFURAN DEHYDROGENASE 2 SUBUNIT B"/>
    <property type="match status" value="1"/>
</dbReference>
<organism evidence="14 15">
    <name type="scientific">Hydrogenobacter thermophilus (strain DSM 6534 / IAM 12695 / TK-6)</name>
    <dbReference type="NCBI Taxonomy" id="608538"/>
    <lineage>
        <taxon>Bacteria</taxon>
        <taxon>Pseudomonadati</taxon>
        <taxon>Aquificota</taxon>
        <taxon>Aquificia</taxon>
        <taxon>Aquificales</taxon>
        <taxon>Aquificaceae</taxon>
        <taxon>Hydrogenobacter</taxon>
    </lineage>
</organism>
<name>D3DHT6_HYDTT</name>
<proteinExistence type="inferred from homology"/>
<dbReference type="FunFam" id="3.40.228.10:FF:000009">
    <property type="entry name" value="Formate dehydrogenase, alpha subunit, selenocysteine-containing"/>
    <property type="match status" value="1"/>
</dbReference>
<accession>D3DHT6</accession>
<dbReference type="GO" id="GO:0009055">
    <property type="term" value="F:electron transfer activity"/>
    <property type="evidence" value="ECO:0007669"/>
    <property type="project" value="InterPro"/>
</dbReference>
<dbReference type="SUPFAM" id="SSF53706">
    <property type="entry name" value="Formate dehydrogenase/DMSO reductase, domains 1-3"/>
    <property type="match status" value="1"/>
</dbReference>
<evidence type="ECO:0000256" key="1">
    <source>
        <dbReference type="ARBA" id="ARBA00001966"/>
    </source>
</evidence>
<keyword evidence="4" id="KW-0004">4Fe-4S</keyword>
<keyword evidence="7" id="KW-0574">Periplasm</keyword>
<dbReference type="PANTHER" id="PTHR43598:SF1">
    <property type="entry name" value="FORMATE DEHYDROGENASE-O MAJOR SUBUNIT"/>
    <property type="match status" value="1"/>
</dbReference>
<dbReference type="Proteomes" id="UP000002574">
    <property type="component" value="Chromosome"/>
</dbReference>
<keyword evidence="6" id="KW-0732">Signal</keyword>
<dbReference type="GO" id="GO:0009061">
    <property type="term" value="P:anaerobic respiration"/>
    <property type="evidence" value="ECO:0007669"/>
    <property type="project" value="TreeGrafter"/>
</dbReference>
<reference evidence="14 15" key="1">
    <citation type="journal article" date="2010" name="J. Bacteriol.">
        <title>Complete genome sequence of the thermophilic, obligately chemolithoautotrophic hydrogen-oxidizing bacterium Hydrogenobacter thermophilus TK-6.</title>
        <authorList>
            <person name="Arai H."/>
            <person name="Kanbe H."/>
            <person name="Ishii M."/>
            <person name="Igarashi Y."/>
        </authorList>
    </citation>
    <scope>NUCLEOTIDE SEQUENCE [LARGE SCALE GENOMIC DNA]</scope>
    <source>
        <strain evidence="15">DSM 6534 / IAM 12695 / TK-6 [Tokyo]</strain>
    </source>
</reference>
<evidence type="ECO:0000313" key="15">
    <source>
        <dbReference type="Proteomes" id="UP000002574"/>
    </source>
</evidence>
<evidence type="ECO:0000256" key="5">
    <source>
        <dbReference type="ARBA" id="ARBA00022723"/>
    </source>
</evidence>
<dbReference type="Gene3D" id="3.40.228.10">
    <property type="entry name" value="Dimethylsulfoxide Reductase, domain 2"/>
    <property type="match status" value="2"/>
</dbReference>
<dbReference type="InterPro" id="IPR006657">
    <property type="entry name" value="MoPterin_dinucl-bd_dom"/>
</dbReference>
<dbReference type="SUPFAM" id="SSF50692">
    <property type="entry name" value="ADC-like"/>
    <property type="match status" value="1"/>
</dbReference>
<comment type="cofactor">
    <cofactor evidence="1">
        <name>[4Fe-4S] cluster</name>
        <dbReference type="ChEBI" id="CHEBI:49883"/>
    </cofactor>
</comment>
<dbReference type="InterPro" id="IPR006656">
    <property type="entry name" value="Mopterin_OxRdtase"/>
</dbReference>
<evidence type="ECO:0000259" key="13">
    <source>
        <dbReference type="Pfam" id="PF01568"/>
    </source>
</evidence>
<dbReference type="eggNOG" id="COG3383">
    <property type="taxonomic scope" value="Bacteria"/>
</dbReference>
<keyword evidence="5" id="KW-0479">Metal-binding</keyword>
<dbReference type="GO" id="GO:0043546">
    <property type="term" value="F:molybdopterin cofactor binding"/>
    <property type="evidence" value="ECO:0007669"/>
    <property type="project" value="InterPro"/>
</dbReference>
<dbReference type="AlphaFoldDB" id="D3DHT6"/>
<evidence type="ECO:0000256" key="10">
    <source>
        <dbReference type="ARBA" id="ARBA00023004"/>
    </source>
</evidence>
<dbReference type="Gene3D" id="2.40.40.20">
    <property type="match status" value="1"/>
</dbReference>
<dbReference type="Gene3D" id="3.40.50.740">
    <property type="match status" value="1"/>
</dbReference>
<keyword evidence="8" id="KW-0712">Selenocysteine</keyword>
<keyword evidence="10" id="KW-0408">Iron</keyword>
<evidence type="ECO:0000256" key="2">
    <source>
        <dbReference type="ARBA" id="ARBA00004418"/>
    </source>
</evidence>
<dbReference type="NCBIfam" id="TIGR01553">
    <property type="entry name" value="formate-DH-alph"/>
    <property type="match status" value="1"/>
</dbReference>
<evidence type="ECO:0000256" key="9">
    <source>
        <dbReference type="ARBA" id="ARBA00023002"/>
    </source>
</evidence>
<dbReference type="Pfam" id="PF01568">
    <property type="entry name" value="Molydop_binding"/>
    <property type="match status" value="1"/>
</dbReference>
<comment type="subcellular location">
    <subcellularLocation>
        <location evidence="2">Periplasm</location>
    </subcellularLocation>
</comment>
<dbReference type="GO" id="GO:0042597">
    <property type="term" value="C:periplasmic space"/>
    <property type="evidence" value="ECO:0007669"/>
    <property type="project" value="UniProtKB-SubCell"/>
</dbReference>
<evidence type="ECO:0000259" key="12">
    <source>
        <dbReference type="Pfam" id="PF00384"/>
    </source>
</evidence>
<dbReference type="GO" id="GO:0008863">
    <property type="term" value="F:formate dehydrogenase (NAD+) activity"/>
    <property type="evidence" value="ECO:0007669"/>
    <property type="project" value="InterPro"/>
</dbReference>
<feature type="domain" description="Molybdopterin dinucleotide-binding" evidence="13">
    <location>
        <begin position="689"/>
        <end position="804"/>
    </location>
</feature>
<gene>
    <name evidence="14" type="ordered locus">HTH_0929</name>
</gene>
<dbReference type="GO" id="GO:0051539">
    <property type="term" value="F:4 iron, 4 sulfur cluster binding"/>
    <property type="evidence" value="ECO:0007669"/>
    <property type="project" value="UniProtKB-KW"/>
</dbReference>
<dbReference type="eggNOG" id="COG0243">
    <property type="taxonomic scope" value="Bacteria"/>
</dbReference>
<dbReference type="GO" id="GO:0047111">
    <property type="term" value="F:formate dehydrogenase (cytochrome-c-553) activity"/>
    <property type="evidence" value="ECO:0007669"/>
    <property type="project" value="InterPro"/>
</dbReference>
<evidence type="ECO:0000313" key="14">
    <source>
        <dbReference type="EMBL" id="BAI69388.1"/>
    </source>
</evidence>
<feature type="domain" description="Molybdopterin oxidoreductase" evidence="12">
    <location>
        <begin position="12"/>
        <end position="454"/>
    </location>
</feature>
<evidence type="ECO:0000256" key="4">
    <source>
        <dbReference type="ARBA" id="ARBA00022485"/>
    </source>
</evidence>
<protein>
    <submittedName>
        <fullName evidence="14">Formate dehydrogenase alpha subunit</fullName>
    </submittedName>
</protein>
<dbReference type="EMBL" id="AP011112">
    <property type="protein sequence ID" value="BAI69388.1"/>
    <property type="molecule type" value="Genomic_DNA"/>
</dbReference>
<dbReference type="STRING" id="608538.HTH_0929"/>
<keyword evidence="15" id="KW-1185">Reference proteome</keyword>
<dbReference type="InterPro" id="IPR009010">
    <property type="entry name" value="Asp_de-COase-like_dom_sf"/>
</dbReference>
<dbReference type="CDD" id="cd02792">
    <property type="entry name" value="MopB_CT_Formate-Dh-Na-like"/>
    <property type="match status" value="1"/>
</dbReference>
<dbReference type="InterPro" id="IPR006443">
    <property type="entry name" value="Formate-DH-alph_fdnG"/>
</dbReference>
<comment type="similarity">
    <text evidence="3">Belongs to the prokaryotic molybdopterin-containing oxidoreductase family.</text>
</comment>
<dbReference type="GO" id="GO:0030151">
    <property type="term" value="F:molybdenum ion binding"/>
    <property type="evidence" value="ECO:0007669"/>
    <property type="project" value="TreeGrafter"/>
</dbReference>
<evidence type="ECO:0000256" key="7">
    <source>
        <dbReference type="ARBA" id="ARBA00022764"/>
    </source>
</evidence>
<sequence length="813" mass="92077">MASLAARFGRGAMTNSWNDIKNADLVFVMGGNPAENHPCGFKWAIKARQERGAKIISVDVRYHRTAAVADMFVQIRPGSDIAFMGGLINYVIQNKKYDEEYIKHFTNATYIVKDTYNFDPTVGLFSGYDPEKRKYDTKLWDYERDEKGMVKKDMTMEHPRCVFQLLKQFYSRYTPEVVEKITGVPKEKFLEVAKLVAETGVPDKSMTHLYALGWTHHSWGTQVIGSMAILQLLLGNIGVPGGGVNALRGHANIQGMTDLAGEGRFLHGYLKPPTPEQQTLKDYIEANTPKPWDEGSMNYWSNYSKFIVSLLKSYFGDNATPENDFCYSYLPKQDKVISWDEAVDRMFRGKMEGVVSIGVNLLANTPNAKKTAVALSNLKWMVVMDPFETEMAAFWQHVENPESIKTEVFLLPSAVFAEKEGTKTNSARTLKWQYKAVEPPGEAKEELWFIGNLYMKLKELYQKEGGAFPDPILKARWPFQNPYHPTAEEVLALEINGVALDDIKDDKGNVVVKKGERLPGFIYLKDDGTTSCGMWLYCGVFPQSGNRAKSADLTDPSGLGIYPNYGYSWPANRRILYNRASAGPDGNPRSPKKKLVWWNAKEQKWVGYDVPDIKPDLPPEYGPFIMLPEGRGRLYSQFLVDGPFPEHYEPYESPVENVLHPKTPHNPVVKVYRSDLDLLGTPDKFPYAATTYRVTEHFHYWTKHIYGTSVLFQKMFVEIPEELAKELGIKEGEKVRIVTARGSAEAYALPTKRIKPLTVNGKKVYTVGIPIHWGFEGIVRGSLANLTTPFVWDPNSQTPEFKGFLCRIEKVKT</sequence>
<keyword evidence="9" id="KW-0560">Oxidoreductase</keyword>
<dbReference type="Pfam" id="PF00384">
    <property type="entry name" value="Molybdopterin"/>
    <property type="match status" value="1"/>
</dbReference>
<keyword evidence="11" id="KW-0411">Iron-sulfur</keyword>
<dbReference type="KEGG" id="hth:HTH_0929"/>
<evidence type="ECO:0000256" key="3">
    <source>
        <dbReference type="ARBA" id="ARBA00010312"/>
    </source>
</evidence>
<evidence type="ECO:0000256" key="11">
    <source>
        <dbReference type="ARBA" id="ARBA00023014"/>
    </source>
</evidence>
<evidence type="ECO:0000256" key="8">
    <source>
        <dbReference type="ARBA" id="ARBA00022933"/>
    </source>
</evidence>